<dbReference type="AlphaFoldDB" id="A0A5B9Q995"/>
<keyword evidence="1" id="KW-0812">Transmembrane</keyword>
<name>A0A5B9Q995_9BACT</name>
<dbReference type="RefSeq" id="WP_148072881.1">
    <property type="nucleotide sequence ID" value="NZ_CP042913.1"/>
</dbReference>
<evidence type="ECO:0000256" key="1">
    <source>
        <dbReference type="SAM" id="Phobius"/>
    </source>
</evidence>
<protein>
    <recommendedName>
        <fullName evidence="4">Fimbrial assembly protein (PilN)</fullName>
    </recommendedName>
</protein>
<gene>
    <name evidence="2" type="ORF">Pr1d_14730</name>
</gene>
<keyword evidence="1" id="KW-1133">Transmembrane helix</keyword>
<evidence type="ECO:0000313" key="2">
    <source>
        <dbReference type="EMBL" id="QEG34200.1"/>
    </source>
</evidence>
<dbReference type="Proteomes" id="UP000323917">
    <property type="component" value="Chromosome"/>
</dbReference>
<dbReference type="OrthoDB" id="9837993at2"/>
<accession>A0A5B9Q995</accession>
<evidence type="ECO:0008006" key="4">
    <source>
        <dbReference type="Google" id="ProtNLM"/>
    </source>
</evidence>
<sequence length="201" mass="22653">MSFAINLMTPYARRREIYRTRVRQWLSISSITLLILIITTSVHYYYVREINLERQLLETSLEPINHLKNANTRIVKQIAAIRDEEQFILALSSEKPTVTLLGLLGTAVAKAGDHVFVERLELSNLERSTTTPMETPIAIDIAGLANNKSSAGQLAEGFQTSIPSGKVEVTSNKETRLKNQLVHDFTLQGTFRNTQGLNREK</sequence>
<proteinExistence type="predicted"/>
<keyword evidence="3" id="KW-1185">Reference proteome</keyword>
<organism evidence="2 3">
    <name type="scientific">Bythopirellula goksoeyrii</name>
    <dbReference type="NCBI Taxonomy" id="1400387"/>
    <lineage>
        <taxon>Bacteria</taxon>
        <taxon>Pseudomonadati</taxon>
        <taxon>Planctomycetota</taxon>
        <taxon>Planctomycetia</taxon>
        <taxon>Pirellulales</taxon>
        <taxon>Lacipirellulaceae</taxon>
        <taxon>Bythopirellula</taxon>
    </lineage>
</organism>
<reference evidence="2 3" key="1">
    <citation type="submission" date="2019-08" db="EMBL/GenBank/DDBJ databases">
        <title>Deep-cultivation of Planctomycetes and their phenomic and genomic characterization uncovers novel biology.</title>
        <authorList>
            <person name="Wiegand S."/>
            <person name="Jogler M."/>
            <person name="Boedeker C."/>
            <person name="Pinto D."/>
            <person name="Vollmers J."/>
            <person name="Rivas-Marin E."/>
            <person name="Kohn T."/>
            <person name="Peeters S.H."/>
            <person name="Heuer A."/>
            <person name="Rast P."/>
            <person name="Oberbeckmann S."/>
            <person name="Bunk B."/>
            <person name="Jeske O."/>
            <person name="Meyerdierks A."/>
            <person name="Storesund J.E."/>
            <person name="Kallscheuer N."/>
            <person name="Luecker S."/>
            <person name="Lage O.M."/>
            <person name="Pohl T."/>
            <person name="Merkel B.J."/>
            <person name="Hornburger P."/>
            <person name="Mueller R.-W."/>
            <person name="Bruemmer F."/>
            <person name="Labrenz M."/>
            <person name="Spormann A.M."/>
            <person name="Op den Camp H."/>
            <person name="Overmann J."/>
            <person name="Amann R."/>
            <person name="Jetten M.S.M."/>
            <person name="Mascher T."/>
            <person name="Medema M.H."/>
            <person name="Devos D.P."/>
            <person name="Kaster A.-K."/>
            <person name="Ovreas L."/>
            <person name="Rohde M."/>
            <person name="Galperin M.Y."/>
            <person name="Jogler C."/>
        </authorList>
    </citation>
    <scope>NUCLEOTIDE SEQUENCE [LARGE SCALE GENOMIC DNA]</scope>
    <source>
        <strain evidence="2 3">Pr1d</strain>
    </source>
</reference>
<dbReference type="KEGG" id="bgok:Pr1d_14730"/>
<evidence type="ECO:0000313" key="3">
    <source>
        <dbReference type="Proteomes" id="UP000323917"/>
    </source>
</evidence>
<keyword evidence="1" id="KW-0472">Membrane</keyword>
<feature type="transmembrane region" description="Helical" evidence="1">
    <location>
        <begin position="25"/>
        <end position="46"/>
    </location>
</feature>
<dbReference type="EMBL" id="CP042913">
    <property type="protein sequence ID" value="QEG34200.1"/>
    <property type="molecule type" value="Genomic_DNA"/>
</dbReference>